<dbReference type="Proteomes" id="UP000215137">
    <property type="component" value="Chromosome"/>
</dbReference>
<dbReference type="InterPro" id="IPR009057">
    <property type="entry name" value="Homeodomain-like_sf"/>
</dbReference>
<dbReference type="AlphaFoldDB" id="A0A248TK20"/>
<feature type="domain" description="HTH tetR-type" evidence="4">
    <location>
        <begin position="5"/>
        <end position="65"/>
    </location>
</feature>
<protein>
    <recommendedName>
        <fullName evidence="4">HTH tetR-type domain-containing protein</fullName>
    </recommendedName>
</protein>
<dbReference type="RefSeq" id="WP_095372000.1">
    <property type="nucleotide sequence ID" value="NZ_CP022983.1"/>
</dbReference>
<accession>A0A248TK20</accession>
<dbReference type="GO" id="GO:0003677">
    <property type="term" value="F:DNA binding"/>
    <property type="evidence" value="ECO:0007669"/>
    <property type="project" value="UniProtKB-UniRule"/>
</dbReference>
<dbReference type="SUPFAM" id="SSF46689">
    <property type="entry name" value="Homeodomain-like"/>
    <property type="match status" value="1"/>
</dbReference>
<dbReference type="EMBL" id="CP022983">
    <property type="protein sequence ID" value="ASV68430.1"/>
    <property type="molecule type" value="Genomic_DNA"/>
</dbReference>
<sequence length="181" mass="21221">MLQNTSAKAYIITALLELLHQKTFSSITVKEIVKRAGISRSTFYVYYYDKYDLLEQLSKDIINEFLAFYPQAKKMHHPHLKVEETTKDICNHVFSYQSFYKEQLKNPQFIHQLSRELSAALMHVYNHKSYASFSSYGTVGFLAEWVYDSFQMTPEEAAIELRKIGTTDWSSFTYKHENGEL</sequence>
<feature type="DNA-binding region" description="H-T-H motif" evidence="3">
    <location>
        <begin position="28"/>
        <end position="47"/>
    </location>
</feature>
<evidence type="ECO:0000256" key="1">
    <source>
        <dbReference type="ARBA" id="ARBA00022491"/>
    </source>
</evidence>
<name>A0A248TK20_9BACI</name>
<dbReference type="Pfam" id="PF14278">
    <property type="entry name" value="TetR_C_8"/>
    <property type="match status" value="1"/>
</dbReference>
<dbReference type="KEGG" id="bko:CKF48_14625"/>
<evidence type="ECO:0000313" key="6">
    <source>
        <dbReference type="Proteomes" id="UP000215137"/>
    </source>
</evidence>
<dbReference type="PROSITE" id="PS50977">
    <property type="entry name" value="HTH_TETR_2"/>
    <property type="match status" value="1"/>
</dbReference>
<dbReference type="OrthoDB" id="9810250at2"/>
<dbReference type="PANTHER" id="PTHR43479">
    <property type="entry name" value="ACREF/ENVCD OPERON REPRESSOR-RELATED"/>
    <property type="match status" value="1"/>
</dbReference>
<dbReference type="InterPro" id="IPR039532">
    <property type="entry name" value="TetR_C_Firmicutes"/>
</dbReference>
<dbReference type="InterPro" id="IPR001647">
    <property type="entry name" value="HTH_TetR"/>
</dbReference>
<keyword evidence="1" id="KW-0678">Repressor</keyword>
<evidence type="ECO:0000259" key="4">
    <source>
        <dbReference type="PROSITE" id="PS50977"/>
    </source>
</evidence>
<dbReference type="PRINTS" id="PR00455">
    <property type="entry name" value="HTHTETR"/>
</dbReference>
<dbReference type="PANTHER" id="PTHR43479:SF7">
    <property type="entry name" value="TETR-FAMILY TRANSCRIPTIONAL REGULATOR"/>
    <property type="match status" value="1"/>
</dbReference>
<keyword evidence="2 3" id="KW-0238">DNA-binding</keyword>
<organism evidence="5 6">
    <name type="scientific">Cytobacillus kochii</name>
    <dbReference type="NCBI Taxonomy" id="859143"/>
    <lineage>
        <taxon>Bacteria</taxon>
        <taxon>Bacillati</taxon>
        <taxon>Bacillota</taxon>
        <taxon>Bacilli</taxon>
        <taxon>Bacillales</taxon>
        <taxon>Bacillaceae</taxon>
        <taxon>Cytobacillus</taxon>
    </lineage>
</organism>
<evidence type="ECO:0000313" key="5">
    <source>
        <dbReference type="EMBL" id="ASV68430.1"/>
    </source>
</evidence>
<evidence type="ECO:0000256" key="3">
    <source>
        <dbReference type="PROSITE-ProRule" id="PRU00335"/>
    </source>
</evidence>
<gene>
    <name evidence="5" type="ORF">CKF48_14625</name>
</gene>
<dbReference type="Pfam" id="PF00440">
    <property type="entry name" value="TetR_N"/>
    <property type="match status" value="1"/>
</dbReference>
<dbReference type="InterPro" id="IPR050624">
    <property type="entry name" value="HTH-type_Tx_Regulator"/>
</dbReference>
<reference evidence="5 6" key="1">
    <citation type="submission" date="2017-08" db="EMBL/GenBank/DDBJ databases">
        <title>Complete Genome Sequence of Bacillus kochii Oregon-R-modENCODE STRAIN BDGP4, isolated from Drosophila melanogaster gut.</title>
        <authorList>
            <person name="Wan K.H."/>
            <person name="Yu C."/>
            <person name="Park S."/>
            <person name="Hammonds A.S."/>
            <person name="Booth B.W."/>
            <person name="Celniker S.E."/>
        </authorList>
    </citation>
    <scope>NUCLEOTIDE SEQUENCE [LARGE SCALE GENOMIC DNA]</scope>
    <source>
        <strain evidence="5 6">BDGP4</strain>
    </source>
</reference>
<dbReference type="Gene3D" id="1.10.357.10">
    <property type="entry name" value="Tetracycline Repressor, domain 2"/>
    <property type="match status" value="1"/>
</dbReference>
<evidence type="ECO:0000256" key="2">
    <source>
        <dbReference type="ARBA" id="ARBA00023125"/>
    </source>
</evidence>
<proteinExistence type="predicted"/>
<keyword evidence="6" id="KW-1185">Reference proteome</keyword>